<dbReference type="NCBIfam" id="NF005686">
    <property type="entry name" value="PRK07486.1"/>
    <property type="match status" value="1"/>
</dbReference>
<dbReference type="Proteomes" id="UP000637628">
    <property type="component" value="Unassembled WGS sequence"/>
</dbReference>
<feature type="domain" description="Amidase" evidence="1">
    <location>
        <begin position="23"/>
        <end position="446"/>
    </location>
</feature>
<name>A0ABQ3Z3C4_9ACTN</name>
<dbReference type="RefSeq" id="WP_203730926.1">
    <property type="nucleotide sequence ID" value="NZ_BAAATX010000016.1"/>
</dbReference>
<dbReference type="InterPro" id="IPR036928">
    <property type="entry name" value="AS_sf"/>
</dbReference>
<reference evidence="2 3" key="1">
    <citation type="submission" date="2021-01" db="EMBL/GenBank/DDBJ databases">
        <title>Whole genome shotgun sequence of Actinoplanes durhamensis NBRC 14914.</title>
        <authorList>
            <person name="Komaki H."/>
            <person name="Tamura T."/>
        </authorList>
    </citation>
    <scope>NUCLEOTIDE SEQUENCE [LARGE SCALE GENOMIC DNA]</scope>
    <source>
        <strain evidence="2 3">NBRC 14914</strain>
    </source>
</reference>
<gene>
    <name evidence="2" type="ORF">Adu01nite_56590</name>
</gene>
<sequence>MIVNWSAAELSAAIHRREVTCVEVMTAYLDHIDQVNPAVNAIVALRPRAELLAEAAAADAIAPKGWMHGFPFAVKDLADARGLPTSAGFFHDAPAATADSIFVERIRAAGAIFIGKTNVPEFGLGSHTYNNVFGTTLNAYDQSRSAGGSSGGAAVAVALRMVPVADGSDFMGSLRNPPGWNNVLGLRPSAGRVPSGGDEVFLAQAGVEGPIARTAEDLAMLLRTMSGYDPRAPLSLRDDPAALTGLSGDLSGRRIAWLGDLGGYLPMAPEVLRVTGAAVHDLGLPVTTLSNLPGFDLADLWPTWLTLRHWMSGFGSRLLLDEPAFRDKLKPEMVYEADGAAHLSGHEVLAASVKRSALYQSFRELFATYDYVVLPTAQVFPFDATLHWPDHIGDVTMTSYHRWMEVSTFATLINAPALAMPAGFSTDGLPIGLQVIGRNHDDRSLLELALAAERRADWVQRVPPPLISS</sequence>
<dbReference type="SUPFAM" id="SSF75304">
    <property type="entry name" value="Amidase signature (AS) enzymes"/>
    <property type="match status" value="1"/>
</dbReference>
<evidence type="ECO:0000259" key="1">
    <source>
        <dbReference type="Pfam" id="PF01425"/>
    </source>
</evidence>
<dbReference type="Gene3D" id="3.90.1300.10">
    <property type="entry name" value="Amidase signature (AS) domain"/>
    <property type="match status" value="1"/>
</dbReference>
<dbReference type="PANTHER" id="PTHR11895:SF76">
    <property type="entry name" value="INDOLEACETAMIDE HYDROLASE"/>
    <property type="match status" value="1"/>
</dbReference>
<keyword evidence="3" id="KW-1185">Reference proteome</keyword>
<proteinExistence type="predicted"/>
<evidence type="ECO:0000313" key="3">
    <source>
        <dbReference type="Proteomes" id="UP000637628"/>
    </source>
</evidence>
<organism evidence="2 3">
    <name type="scientific">Paractinoplanes durhamensis</name>
    <dbReference type="NCBI Taxonomy" id="113563"/>
    <lineage>
        <taxon>Bacteria</taxon>
        <taxon>Bacillati</taxon>
        <taxon>Actinomycetota</taxon>
        <taxon>Actinomycetes</taxon>
        <taxon>Micromonosporales</taxon>
        <taxon>Micromonosporaceae</taxon>
        <taxon>Paractinoplanes</taxon>
    </lineage>
</organism>
<dbReference type="EMBL" id="BOML01000043">
    <property type="protein sequence ID" value="GIE04309.1"/>
    <property type="molecule type" value="Genomic_DNA"/>
</dbReference>
<protein>
    <submittedName>
        <fullName evidence="2">Amidase</fullName>
    </submittedName>
</protein>
<evidence type="ECO:0000313" key="2">
    <source>
        <dbReference type="EMBL" id="GIE04309.1"/>
    </source>
</evidence>
<dbReference type="InterPro" id="IPR000120">
    <property type="entry name" value="Amidase"/>
</dbReference>
<dbReference type="PANTHER" id="PTHR11895">
    <property type="entry name" value="TRANSAMIDASE"/>
    <property type="match status" value="1"/>
</dbReference>
<comment type="caution">
    <text evidence="2">The sequence shown here is derived from an EMBL/GenBank/DDBJ whole genome shotgun (WGS) entry which is preliminary data.</text>
</comment>
<dbReference type="Pfam" id="PF01425">
    <property type="entry name" value="Amidase"/>
    <property type="match status" value="1"/>
</dbReference>
<accession>A0ABQ3Z3C4</accession>
<dbReference type="InterPro" id="IPR023631">
    <property type="entry name" value="Amidase_dom"/>
</dbReference>